<protein>
    <submittedName>
        <fullName evidence="1">Uncharacterized protein</fullName>
    </submittedName>
</protein>
<organism evidence="1 2">
    <name type="scientific">Brachionus plicatilis</name>
    <name type="common">Marine rotifer</name>
    <name type="synonym">Brachionus muelleri</name>
    <dbReference type="NCBI Taxonomy" id="10195"/>
    <lineage>
        <taxon>Eukaryota</taxon>
        <taxon>Metazoa</taxon>
        <taxon>Spiralia</taxon>
        <taxon>Gnathifera</taxon>
        <taxon>Rotifera</taxon>
        <taxon>Eurotatoria</taxon>
        <taxon>Monogononta</taxon>
        <taxon>Pseudotrocha</taxon>
        <taxon>Ploima</taxon>
        <taxon>Brachionidae</taxon>
        <taxon>Brachionus</taxon>
    </lineage>
</organism>
<dbReference type="Proteomes" id="UP000276133">
    <property type="component" value="Unassembled WGS sequence"/>
</dbReference>
<reference evidence="1 2" key="1">
    <citation type="journal article" date="2018" name="Sci. Rep.">
        <title>Genomic signatures of local adaptation to the degree of environmental predictability in rotifers.</title>
        <authorList>
            <person name="Franch-Gras L."/>
            <person name="Hahn C."/>
            <person name="Garcia-Roger E.M."/>
            <person name="Carmona M.J."/>
            <person name="Serra M."/>
            <person name="Gomez A."/>
        </authorList>
    </citation>
    <scope>NUCLEOTIDE SEQUENCE [LARGE SCALE GENOMIC DNA]</scope>
    <source>
        <strain evidence="1">HYR1</strain>
    </source>
</reference>
<accession>A0A3M7R2J7</accession>
<gene>
    <name evidence="1" type="ORF">BpHYR1_020853</name>
</gene>
<dbReference type="EMBL" id="REGN01004423">
    <property type="protein sequence ID" value="RNA17594.1"/>
    <property type="molecule type" value="Genomic_DNA"/>
</dbReference>
<comment type="caution">
    <text evidence="1">The sequence shown here is derived from an EMBL/GenBank/DDBJ whole genome shotgun (WGS) entry which is preliminary data.</text>
</comment>
<sequence length="65" mass="7619">MNILLGTSTVSMEFYQDQSDDHDGKKLSYVLSDEKIKIWSLLVLIKPEYFTKLKNSRTFSIINKF</sequence>
<evidence type="ECO:0000313" key="2">
    <source>
        <dbReference type="Proteomes" id="UP000276133"/>
    </source>
</evidence>
<proteinExistence type="predicted"/>
<keyword evidence="2" id="KW-1185">Reference proteome</keyword>
<evidence type="ECO:0000313" key="1">
    <source>
        <dbReference type="EMBL" id="RNA17594.1"/>
    </source>
</evidence>
<name>A0A3M7R2J7_BRAPC</name>
<dbReference type="AlphaFoldDB" id="A0A3M7R2J7"/>